<accession>A1K2Q9</accession>
<keyword evidence="2" id="KW-0479">Metal-binding</keyword>
<reference evidence="3 4" key="1">
    <citation type="journal article" date="2006" name="Nat. Biotechnol.">
        <title>Complete genome of the mutualistic, N2-fixing grass endophyte Azoarcus sp. strain BH72.</title>
        <authorList>
            <person name="Krause A."/>
            <person name="Ramakumar A."/>
            <person name="Bartels D."/>
            <person name="Battistoni F."/>
            <person name="Bekel T."/>
            <person name="Boch J."/>
            <person name="Boehm M."/>
            <person name="Friedrich F."/>
            <person name="Hurek T."/>
            <person name="Krause L."/>
            <person name="Linke B."/>
            <person name="McHardy A.C."/>
            <person name="Sarkar A."/>
            <person name="Schneiker S."/>
            <person name="Syed A.A."/>
            <person name="Thauer R."/>
            <person name="Vorhoelter F.-J."/>
            <person name="Weidner S."/>
            <person name="Puehler A."/>
            <person name="Reinhold-Hurek B."/>
            <person name="Kaiser O."/>
            <person name="Goesmann A."/>
        </authorList>
    </citation>
    <scope>NUCLEOTIDE SEQUENCE [LARGE SCALE GENOMIC DNA]</scope>
    <source>
        <strain evidence="3 4">BH72</strain>
    </source>
</reference>
<dbReference type="STRING" id="62928.azo0497"/>
<dbReference type="InterPro" id="IPR002698">
    <property type="entry name" value="FTHF_cligase"/>
</dbReference>
<evidence type="ECO:0000256" key="2">
    <source>
        <dbReference type="RuleBase" id="RU361279"/>
    </source>
</evidence>
<dbReference type="HOGENOM" id="CLU_066245_0_1_4"/>
<organism evidence="3 4">
    <name type="scientific">Azoarcus sp. (strain BH72)</name>
    <dbReference type="NCBI Taxonomy" id="418699"/>
    <lineage>
        <taxon>Bacteria</taxon>
        <taxon>Pseudomonadati</taxon>
        <taxon>Pseudomonadota</taxon>
        <taxon>Betaproteobacteria</taxon>
        <taxon>Rhodocyclales</taxon>
        <taxon>Zoogloeaceae</taxon>
        <taxon>Azoarcus</taxon>
    </lineage>
</organism>
<dbReference type="KEGG" id="azo:azo0497"/>
<dbReference type="InterPro" id="IPR024185">
    <property type="entry name" value="FTHF_cligase-like_sf"/>
</dbReference>
<keyword evidence="2" id="KW-0547">Nucleotide-binding</keyword>
<dbReference type="GO" id="GO:0005524">
    <property type="term" value="F:ATP binding"/>
    <property type="evidence" value="ECO:0007669"/>
    <property type="project" value="UniProtKB-KW"/>
</dbReference>
<gene>
    <name evidence="3" type="ordered locus">azo0497</name>
</gene>
<name>A1K2Q9_AZOSB</name>
<sequence length="197" mass="21298">MTGSDSPQPDAVAALRRAAREGAIAAREALPPARRAALTLHIERHLDALLAQLAPRVLAFCWPYRAEPDLRAWVGRWLAADPRRVAALPVVLDKGAPLAFRRWTADVAMALDRHGIPYPAVDDPVRPELALVPLNAFDAAGFRLGYGGGYFDRTLAQLDLVAVGVGFECGRVATVHPQPHDLPMRWIVTEGGIHAAA</sequence>
<proteinExistence type="inferred from homology"/>
<comment type="cofactor">
    <cofactor evidence="2">
        <name>Mg(2+)</name>
        <dbReference type="ChEBI" id="CHEBI:18420"/>
    </cofactor>
</comment>
<dbReference type="EC" id="6.3.3.2" evidence="2"/>
<keyword evidence="3" id="KW-0436">Ligase</keyword>
<feature type="binding site" evidence="1">
    <location>
        <position position="67"/>
    </location>
    <ligand>
        <name>substrate</name>
    </ligand>
</feature>
<dbReference type="GO" id="GO:0030272">
    <property type="term" value="F:5-formyltetrahydrofolate cyclo-ligase activity"/>
    <property type="evidence" value="ECO:0007669"/>
    <property type="project" value="UniProtKB-EC"/>
</dbReference>
<evidence type="ECO:0000313" key="4">
    <source>
        <dbReference type="Proteomes" id="UP000002588"/>
    </source>
</evidence>
<evidence type="ECO:0000256" key="1">
    <source>
        <dbReference type="PIRSR" id="PIRSR006806-1"/>
    </source>
</evidence>
<dbReference type="RefSeq" id="WP_011764232.1">
    <property type="nucleotide sequence ID" value="NC_008702.1"/>
</dbReference>
<keyword evidence="4" id="KW-1185">Reference proteome</keyword>
<comment type="similarity">
    <text evidence="2">Belongs to the 5-formyltetrahydrofolate cyclo-ligase family.</text>
</comment>
<dbReference type="SUPFAM" id="SSF100950">
    <property type="entry name" value="NagB/RpiA/CoA transferase-like"/>
    <property type="match status" value="1"/>
</dbReference>
<dbReference type="GO" id="GO:0046872">
    <property type="term" value="F:metal ion binding"/>
    <property type="evidence" value="ECO:0007669"/>
    <property type="project" value="UniProtKB-KW"/>
</dbReference>
<comment type="catalytic activity">
    <reaction evidence="2">
        <text>(6S)-5-formyl-5,6,7,8-tetrahydrofolate + ATP = (6R)-5,10-methenyltetrahydrofolate + ADP + phosphate</text>
        <dbReference type="Rhea" id="RHEA:10488"/>
        <dbReference type="ChEBI" id="CHEBI:30616"/>
        <dbReference type="ChEBI" id="CHEBI:43474"/>
        <dbReference type="ChEBI" id="CHEBI:57455"/>
        <dbReference type="ChEBI" id="CHEBI:57457"/>
        <dbReference type="ChEBI" id="CHEBI:456216"/>
        <dbReference type="EC" id="6.3.3.2"/>
    </reaction>
</comment>
<keyword evidence="2" id="KW-0067">ATP-binding</keyword>
<dbReference type="EMBL" id="AM406670">
    <property type="protein sequence ID" value="CAL93114.1"/>
    <property type="molecule type" value="Genomic_DNA"/>
</dbReference>
<evidence type="ECO:0000313" key="3">
    <source>
        <dbReference type="EMBL" id="CAL93114.1"/>
    </source>
</evidence>
<dbReference type="Gene3D" id="3.40.50.10420">
    <property type="entry name" value="NagB/RpiA/CoA transferase-like"/>
    <property type="match status" value="1"/>
</dbReference>
<dbReference type="PIRSF" id="PIRSF006806">
    <property type="entry name" value="FTHF_cligase"/>
    <property type="match status" value="1"/>
</dbReference>
<keyword evidence="2" id="KW-0460">Magnesium</keyword>
<dbReference type="InterPro" id="IPR037171">
    <property type="entry name" value="NagB/RpiA_transferase-like"/>
</dbReference>
<dbReference type="NCBIfam" id="TIGR02727">
    <property type="entry name" value="MTHFS_bact"/>
    <property type="match status" value="1"/>
</dbReference>
<dbReference type="eggNOG" id="COG0212">
    <property type="taxonomic scope" value="Bacteria"/>
</dbReference>
<dbReference type="Pfam" id="PF01812">
    <property type="entry name" value="5-FTHF_cyc-lig"/>
    <property type="match status" value="1"/>
</dbReference>
<dbReference type="AlphaFoldDB" id="A1K2Q9"/>
<protein>
    <recommendedName>
        <fullName evidence="2">5-formyltetrahydrofolate cyclo-ligase</fullName>
        <ecNumber evidence="2">6.3.3.2</ecNumber>
    </recommendedName>
</protein>
<dbReference type="Proteomes" id="UP000002588">
    <property type="component" value="Chromosome"/>
</dbReference>